<evidence type="ECO:0000313" key="1">
    <source>
        <dbReference type="EMBL" id="QCY69044.1"/>
    </source>
</evidence>
<accession>A0A5B7X0D8</accession>
<evidence type="ECO:0000313" key="2">
    <source>
        <dbReference type="Proteomes" id="UP000309016"/>
    </source>
</evidence>
<dbReference type="RefSeq" id="WP_139065626.1">
    <property type="nucleotide sequence ID" value="NZ_CP040812.1"/>
</dbReference>
<dbReference type="EMBL" id="CP040812">
    <property type="protein sequence ID" value="QCY69044.1"/>
    <property type="molecule type" value="Genomic_DNA"/>
</dbReference>
<proteinExistence type="predicted"/>
<gene>
    <name evidence="1" type="ORF">FHG64_06280</name>
</gene>
<dbReference type="OrthoDB" id="1096161at2"/>
<organism evidence="1 2">
    <name type="scientific">Antarcticibacterium flavum</name>
    <dbReference type="NCBI Taxonomy" id="2058175"/>
    <lineage>
        <taxon>Bacteria</taxon>
        <taxon>Pseudomonadati</taxon>
        <taxon>Bacteroidota</taxon>
        <taxon>Flavobacteriia</taxon>
        <taxon>Flavobacteriales</taxon>
        <taxon>Flavobacteriaceae</taxon>
        <taxon>Antarcticibacterium</taxon>
    </lineage>
</organism>
<dbReference type="AlphaFoldDB" id="A0A5B7X0D8"/>
<dbReference type="KEGG" id="afla:FHG64_06280"/>
<dbReference type="Proteomes" id="UP000309016">
    <property type="component" value="Chromosome"/>
</dbReference>
<keyword evidence="2" id="KW-1185">Reference proteome</keyword>
<reference evidence="1 2" key="1">
    <citation type="submission" date="2019-06" db="EMBL/GenBank/DDBJ databases">
        <title>Complete genome sequence of Antarcticibacterium flavum KCTC 52984T from an Antarctic marine sediment.</title>
        <authorList>
            <person name="Lee Y.M."/>
            <person name="Shin S.C."/>
        </authorList>
    </citation>
    <scope>NUCLEOTIDE SEQUENCE [LARGE SCALE GENOMIC DNA]</scope>
    <source>
        <strain evidence="1 2">KCTC 52984</strain>
    </source>
</reference>
<protein>
    <submittedName>
        <fullName evidence="1">Uncharacterized protein</fullName>
    </submittedName>
</protein>
<sequence>MVLNQTIYENFHNSFEQKCFQLMAAAYHTTLTEKIIQLDWNENDISSELHKNIKANPFRYQWEITINVEGTIPKNIPKVKGFADKFPRIDFKLTSFRKSYEYEYFFEAKNLKQNDSKLKRRYITTGIDNFVSKKYEKGSLVGYLLEGKTDKTVNGINYLLEKDKRETEILKITSNQWFNFFYESSHPGINTLKHFILDYTRIPK</sequence>
<name>A0A5B7X0D8_9FLAO</name>